<protein>
    <submittedName>
        <fullName evidence="7">DUF4149 domain-containing protein</fullName>
    </submittedName>
</protein>
<feature type="transmembrane region" description="Helical" evidence="5">
    <location>
        <begin position="126"/>
        <end position="153"/>
    </location>
</feature>
<dbReference type="InterPro" id="IPR025423">
    <property type="entry name" value="TMEM205-like"/>
</dbReference>
<keyword evidence="3 5" id="KW-1133">Transmembrane helix</keyword>
<name>A0ABT2AKZ3_9BURK</name>
<keyword evidence="4 5" id="KW-0472">Membrane</keyword>
<gene>
    <name evidence="7" type="ORF">NX780_11205</name>
</gene>
<dbReference type="RefSeq" id="WP_258827946.1">
    <property type="nucleotide sequence ID" value="NZ_JANUHA010000006.1"/>
</dbReference>
<comment type="caution">
    <text evidence="7">The sequence shown here is derived from an EMBL/GenBank/DDBJ whole genome shotgun (WGS) entry which is preliminary data.</text>
</comment>
<keyword evidence="8" id="KW-1185">Reference proteome</keyword>
<evidence type="ECO:0000256" key="5">
    <source>
        <dbReference type="SAM" id="Phobius"/>
    </source>
</evidence>
<accession>A0ABT2AKZ3</accession>
<comment type="subcellular location">
    <subcellularLocation>
        <location evidence="1">Membrane</location>
    </subcellularLocation>
</comment>
<evidence type="ECO:0000256" key="2">
    <source>
        <dbReference type="ARBA" id="ARBA00022692"/>
    </source>
</evidence>
<evidence type="ECO:0000256" key="1">
    <source>
        <dbReference type="ARBA" id="ARBA00004370"/>
    </source>
</evidence>
<feature type="domain" description="TMEM205-like" evidence="6">
    <location>
        <begin position="18"/>
        <end position="114"/>
    </location>
</feature>
<evidence type="ECO:0000313" key="7">
    <source>
        <dbReference type="EMBL" id="MCS0596919.1"/>
    </source>
</evidence>
<evidence type="ECO:0000259" key="6">
    <source>
        <dbReference type="Pfam" id="PF13664"/>
    </source>
</evidence>
<dbReference type="EMBL" id="JANUHA010000006">
    <property type="protein sequence ID" value="MCS0596919.1"/>
    <property type="molecule type" value="Genomic_DNA"/>
</dbReference>
<evidence type="ECO:0000256" key="3">
    <source>
        <dbReference type="ARBA" id="ARBA00022989"/>
    </source>
</evidence>
<keyword evidence="2 5" id="KW-0812">Transmembrane</keyword>
<reference evidence="7 8" key="1">
    <citation type="submission" date="2022-08" db="EMBL/GenBank/DDBJ databases">
        <title>Reclassification of Massilia species as members of the genera Telluria, Duganella, Pseudoduganella, Mokoshia gen. nov. and Zemynaea gen. nov. using orthogonal and non-orthogonal genome-based approaches.</title>
        <authorList>
            <person name="Bowman J.P."/>
        </authorList>
    </citation>
    <scope>NUCLEOTIDE SEQUENCE [LARGE SCALE GENOMIC DNA]</scope>
    <source>
        <strain evidence="7 8">JCM 31661</strain>
    </source>
</reference>
<dbReference type="Pfam" id="PF13664">
    <property type="entry name" value="DUF4149"/>
    <property type="match status" value="1"/>
</dbReference>
<proteinExistence type="predicted"/>
<evidence type="ECO:0000313" key="8">
    <source>
        <dbReference type="Proteomes" id="UP001206572"/>
    </source>
</evidence>
<evidence type="ECO:0000256" key="4">
    <source>
        <dbReference type="ARBA" id="ARBA00023136"/>
    </source>
</evidence>
<feature type="transmembrane region" description="Helical" evidence="5">
    <location>
        <begin position="58"/>
        <end position="75"/>
    </location>
</feature>
<feature type="transmembrane region" description="Helical" evidence="5">
    <location>
        <begin position="87"/>
        <end position="106"/>
    </location>
</feature>
<dbReference type="Proteomes" id="UP001206572">
    <property type="component" value="Unassembled WGS sequence"/>
</dbReference>
<organism evidence="7 8">
    <name type="scientific">Massilia agri</name>
    <dbReference type="NCBI Taxonomy" id="1886785"/>
    <lineage>
        <taxon>Bacteria</taxon>
        <taxon>Pseudomonadati</taxon>
        <taxon>Pseudomonadota</taxon>
        <taxon>Betaproteobacteria</taxon>
        <taxon>Burkholderiales</taxon>
        <taxon>Oxalobacteraceae</taxon>
        <taxon>Telluria group</taxon>
        <taxon>Massilia</taxon>
    </lineage>
</organism>
<sequence>MGQALPPSASRIAGARLLVAVLWAGALWALGYIAAPAVFAAMPSLVAGDVVAQLLTRLGWVSIACAALMLVLVRVSPDLAPGRQRFLNLLVLAMLACALVMWAGLQPAMAQMRELAGPNGVRASPYWTQFAVMHGVSQLFHVIESVLAAILVLKSR</sequence>